<dbReference type="Proteomes" id="UP001173802">
    <property type="component" value="Unassembled WGS sequence"/>
</dbReference>
<protein>
    <submittedName>
        <fullName evidence="1">Uncharacterized protein</fullName>
    </submittedName>
</protein>
<evidence type="ECO:0000313" key="1">
    <source>
        <dbReference type="EMBL" id="MDL0081147.1"/>
    </source>
</evidence>
<name>A0ACC6FPX3_9HELI</name>
<accession>A0ACC6FPX3</accession>
<evidence type="ECO:0000313" key="2">
    <source>
        <dbReference type="Proteomes" id="UP001173802"/>
    </source>
</evidence>
<keyword evidence="2" id="KW-1185">Reference proteome</keyword>
<gene>
    <name evidence="1" type="ORF">NYG90_00355</name>
</gene>
<organism evidence="1 2">
    <name type="scientific">Helicobacter zhangjianzhongii</name>
    <dbReference type="NCBI Taxonomy" id="2974574"/>
    <lineage>
        <taxon>Bacteria</taxon>
        <taxon>Pseudomonadati</taxon>
        <taxon>Campylobacterota</taxon>
        <taxon>Epsilonproteobacteria</taxon>
        <taxon>Campylobacterales</taxon>
        <taxon>Helicobacteraceae</taxon>
        <taxon>Helicobacter</taxon>
    </lineage>
</organism>
<proteinExistence type="predicted"/>
<reference evidence="1 2" key="1">
    <citation type="journal article" date="2023" name="Microorganisms">
        <title>Isolation and Genomic Characteristics of Cat-Borne Campylobacter felis sp. nov. and Sheep-Borne Campylobacter ovis sp. nov.</title>
        <authorList>
            <person name="Wang H."/>
            <person name="Li Y."/>
            <person name="Gu Y."/>
            <person name="Zhou G."/>
            <person name="Chen X."/>
            <person name="Zhang X."/>
            <person name="Shao Z."/>
            <person name="Zhang J."/>
            <person name="Zhang M."/>
        </authorList>
    </citation>
    <scope>NUCLEOTIDE SEQUENCE [LARGE SCALE GENOMIC DNA]</scope>
    <source>
        <strain evidence="1 2">XJK30-2</strain>
    </source>
</reference>
<sequence>MDRHAAHAARDDRNWAVSARDDRESACGLDLLESTFAKVDSKACAVWIT</sequence>
<dbReference type="EMBL" id="JANURN010000001">
    <property type="protein sequence ID" value="MDL0081147.1"/>
    <property type="molecule type" value="Genomic_DNA"/>
</dbReference>
<comment type="caution">
    <text evidence="1">The sequence shown here is derived from an EMBL/GenBank/DDBJ whole genome shotgun (WGS) entry which is preliminary data.</text>
</comment>